<dbReference type="Proteomes" id="UP000562984">
    <property type="component" value="Unassembled WGS sequence"/>
</dbReference>
<evidence type="ECO:0000313" key="3">
    <source>
        <dbReference type="Proteomes" id="UP000562984"/>
    </source>
</evidence>
<organism evidence="2 3">
    <name type="scientific">Nakamurella aerolata</name>
    <dbReference type="NCBI Taxonomy" id="1656892"/>
    <lineage>
        <taxon>Bacteria</taxon>
        <taxon>Bacillati</taxon>
        <taxon>Actinomycetota</taxon>
        <taxon>Actinomycetes</taxon>
        <taxon>Nakamurellales</taxon>
        <taxon>Nakamurellaceae</taxon>
        <taxon>Nakamurella</taxon>
    </lineage>
</organism>
<feature type="compositionally biased region" description="Low complexity" evidence="1">
    <location>
        <begin position="43"/>
        <end position="56"/>
    </location>
</feature>
<feature type="region of interest" description="Disordered" evidence="1">
    <location>
        <begin position="43"/>
        <end position="82"/>
    </location>
</feature>
<dbReference type="AlphaFoldDB" id="A0A849A6U1"/>
<evidence type="ECO:0000313" key="2">
    <source>
        <dbReference type="EMBL" id="NNG36269.1"/>
    </source>
</evidence>
<reference evidence="2 3" key="1">
    <citation type="submission" date="2020-05" db="EMBL/GenBank/DDBJ databases">
        <title>Nakamurella sp. DB0629 isolated from air conditioner.</title>
        <authorList>
            <person name="Kim D.H."/>
            <person name="Kim D.-U."/>
        </authorList>
    </citation>
    <scope>NUCLEOTIDE SEQUENCE [LARGE SCALE GENOMIC DNA]</scope>
    <source>
        <strain evidence="2 3">DB0629</strain>
    </source>
</reference>
<keyword evidence="3" id="KW-1185">Reference proteome</keyword>
<comment type="caution">
    <text evidence="2">The sequence shown here is derived from an EMBL/GenBank/DDBJ whole genome shotgun (WGS) entry which is preliminary data.</text>
</comment>
<sequence length="82" mass="7813">MAVRRAAGTGIAETVTETVAPLAIGAGNTGAVRALLPPAAASSSAPAALTAAPASTGWGPWGSEPGRPRSVDPDSIACSSTG</sequence>
<name>A0A849A6U1_9ACTN</name>
<dbReference type="EMBL" id="JABEND010000005">
    <property type="protein sequence ID" value="NNG36269.1"/>
    <property type="molecule type" value="Genomic_DNA"/>
</dbReference>
<dbReference type="RefSeq" id="WP_171199932.1">
    <property type="nucleotide sequence ID" value="NZ_JABEND010000005.1"/>
</dbReference>
<accession>A0A849A6U1</accession>
<proteinExistence type="predicted"/>
<protein>
    <submittedName>
        <fullName evidence="2">Uncharacterized protein</fullName>
    </submittedName>
</protein>
<gene>
    <name evidence="2" type="ORF">HKD39_11195</name>
</gene>
<evidence type="ECO:0000256" key="1">
    <source>
        <dbReference type="SAM" id="MobiDB-lite"/>
    </source>
</evidence>